<dbReference type="InterPro" id="IPR051783">
    <property type="entry name" value="NAD(P)-dependent_oxidoreduct"/>
</dbReference>
<dbReference type="InterPro" id="IPR036291">
    <property type="entry name" value="NAD(P)-bd_dom_sf"/>
</dbReference>
<dbReference type="GO" id="GO:0004029">
    <property type="term" value="F:aldehyde dehydrogenase (NAD+) activity"/>
    <property type="evidence" value="ECO:0007669"/>
    <property type="project" value="TreeGrafter"/>
</dbReference>
<evidence type="ECO:0000313" key="2">
    <source>
        <dbReference type="Proteomes" id="UP000001822"/>
    </source>
</evidence>
<name>A0A6N4SMJ2_CYTH3</name>
<dbReference type="AlphaFoldDB" id="A0A6N4SMJ2"/>
<sequence>MKDKKTISILGCGWLGLPLAEAFIQSGFRVKGSTTREERLSVIEAAGAEGYVLKADGGAWTGERLNDFLRCDILLIAIPPGTKRNANSTHAVEIGQLMDHIKKYSIAIKQLIYISSTSVYKNINSVVIESDTAIPSNIGNQILFQAEKHVHESVIERKLILRLGGLTGYDRMLGRFFAGKQELAGGNEPVNLVHRDDVVACILFLLKNGIGEQVFNICSPQHPSRKEFYTRLCDRFNLPEPHFSEILKTDWKEVSTEKMNQFGYKWIFPDPNDYTYTKS</sequence>
<dbReference type="Proteomes" id="UP000001822">
    <property type="component" value="Chromosome"/>
</dbReference>
<dbReference type="SUPFAM" id="SSF51735">
    <property type="entry name" value="NAD(P)-binding Rossmann-fold domains"/>
    <property type="match status" value="1"/>
</dbReference>
<organism evidence="1 2">
    <name type="scientific">Cytophaga hutchinsonii (strain ATCC 33406 / DSM 1761 / CIP 103989 / NBRC 15051 / NCIMB 9469 / D465)</name>
    <dbReference type="NCBI Taxonomy" id="269798"/>
    <lineage>
        <taxon>Bacteria</taxon>
        <taxon>Pseudomonadati</taxon>
        <taxon>Bacteroidota</taxon>
        <taxon>Cytophagia</taxon>
        <taxon>Cytophagales</taxon>
        <taxon>Cytophagaceae</taxon>
        <taxon>Cytophaga</taxon>
    </lineage>
</organism>
<proteinExistence type="predicted"/>
<dbReference type="EMBL" id="CP000383">
    <property type="protein sequence ID" value="ABG57497.1"/>
    <property type="molecule type" value="Genomic_DNA"/>
</dbReference>
<dbReference type="PANTHER" id="PTHR48079:SF6">
    <property type="entry name" value="NAD(P)-BINDING DOMAIN-CONTAINING PROTEIN-RELATED"/>
    <property type="match status" value="1"/>
</dbReference>
<keyword evidence="2" id="KW-1185">Reference proteome</keyword>
<evidence type="ECO:0000313" key="1">
    <source>
        <dbReference type="EMBL" id="ABG57497.1"/>
    </source>
</evidence>
<dbReference type="PANTHER" id="PTHR48079">
    <property type="entry name" value="PROTEIN YEEZ"/>
    <property type="match status" value="1"/>
</dbReference>
<dbReference type="RefSeq" id="WP_011583613.1">
    <property type="nucleotide sequence ID" value="NC_008255.1"/>
</dbReference>
<gene>
    <name evidence="1" type="primary">yeeZ</name>
    <name evidence="1" type="ordered locus">CHU_0205</name>
</gene>
<dbReference type="OrthoDB" id="751203at2"/>
<protein>
    <submittedName>
        <fullName evidence="1">Nucleoside-diphosphate-sugar epimerases</fullName>
    </submittedName>
</protein>
<accession>A0A6N4SMJ2</accession>
<dbReference type="Gene3D" id="3.40.50.720">
    <property type="entry name" value="NAD(P)-binding Rossmann-like Domain"/>
    <property type="match status" value="1"/>
</dbReference>
<dbReference type="KEGG" id="chu:CHU_0205"/>
<reference evidence="1 2" key="1">
    <citation type="journal article" date="2007" name="Appl. Environ. Microbiol.">
        <title>Genome sequence of the cellulolytic gliding bacterium Cytophaga hutchinsonii.</title>
        <authorList>
            <person name="Xie G."/>
            <person name="Bruce D.C."/>
            <person name="Challacombe J.F."/>
            <person name="Chertkov O."/>
            <person name="Detter J.C."/>
            <person name="Gilna P."/>
            <person name="Han C.S."/>
            <person name="Lucas S."/>
            <person name="Misra M."/>
            <person name="Myers G.L."/>
            <person name="Richardson P."/>
            <person name="Tapia R."/>
            <person name="Thayer N."/>
            <person name="Thompson L.S."/>
            <person name="Brettin T.S."/>
            <person name="Henrissat B."/>
            <person name="Wilson D.B."/>
            <person name="McBride M.J."/>
        </authorList>
    </citation>
    <scope>NUCLEOTIDE SEQUENCE [LARGE SCALE GENOMIC DNA]</scope>
    <source>
        <strain evidence="2">ATCC 33406 / DSM 1761 / CIP 103989 / NBRC 15051 / NCIMB 9469 / D465</strain>
    </source>
</reference>
<dbReference type="GO" id="GO:0005737">
    <property type="term" value="C:cytoplasm"/>
    <property type="evidence" value="ECO:0007669"/>
    <property type="project" value="TreeGrafter"/>
</dbReference>